<dbReference type="PROSITE" id="PS50262">
    <property type="entry name" value="G_PROTEIN_RECEP_F1_2"/>
    <property type="match status" value="1"/>
</dbReference>
<feature type="domain" description="G-protein coupled receptors family 1 profile" evidence="6">
    <location>
        <begin position="1"/>
        <end position="172"/>
    </location>
</feature>
<evidence type="ECO:0000256" key="3">
    <source>
        <dbReference type="ARBA" id="ARBA00022989"/>
    </source>
</evidence>
<feature type="transmembrane region" description="Helical" evidence="5">
    <location>
        <begin position="86"/>
        <end position="114"/>
    </location>
</feature>
<gene>
    <name evidence="7" type="ORF">DICVIV_04594</name>
</gene>
<dbReference type="InterPro" id="IPR017452">
    <property type="entry name" value="GPCR_Rhodpsn_7TM"/>
</dbReference>
<feature type="transmembrane region" description="Helical" evidence="5">
    <location>
        <begin position="7"/>
        <end position="29"/>
    </location>
</feature>
<protein>
    <recommendedName>
        <fullName evidence="6">G-protein coupled receptors family 1 profile domain-containing protein</fullName>
    </recommendedName>
</protein>
<evidence type="ECO:0000313" key="8">
    <source>
        <dbReference type="Proteomes" id="UP000053766"/>
    </source>
</evidence>
<keyword evidence="4 5" id="KW-0472">Membrane</keyword>
<dbReference type="SUPFAM" id="SSF81321">
    <property type="entry name" value="Family A G protein-coupled receptor-like"/>
    <property type="match status" value="1"/>
</dbReference>
<dbReference type="Gene3D" id="1.20.1070.10">
    <property type="entry name" value="Rhodopsin 7-helix transmembrane proteins"/>
    <property type="match status" value="1"/>
</dbReference>
<dbReference type="PANTHER" id="PTHR23017">
    <property type="entry name" value="SERPENTINE RECEPTOR, CLASS X"/>
    <property type="match status" value="1"/>
</dbReference>
<evidence type="ECO:0000256" key="2">
    <source>
        <dbReference type="ARBA" id="ARBA00022692"/>
    </source>
</evidence>
<feature type="transmembrane region" description="Helical" evidence="5">
    <location>
        <begin position="41"/>
        <end position="65"/>
    </location>
</feature>
<name>A0A0D8XZI0_DICVI</name>
<keyword evidence="2 5" id="KW-0812">Transmembrane</keyword>
<accession>A0A0D8XZI0</accession>
<dbReference type="Pfam" id="PF10328">
    <property type="entry name" value="7TM_GPCR_Srx"/>
    <property type="match status" value="1"/>
</dbReference>
<evidence type="ECO:0000259" key="6">
    <source>
        <dbReference type="PROSITE" id="PS50262"/>
    </source>
</evidence>
<keyword evidence="3 5" id="KW-1133">Transmembrane helix</keyword>
<dbReference type="GO" id="GO:0016020">
    <property type="term" value="C:membrane"/>
    <property type="evidence" value="ECO:0007669"/>
    <property type="project" value="UniProtKB-SubCell"/>
</dbReference>
<dbReference type="PANTHER" id="PTHR23017:SF44">
    <property type="entry name" value="G-PROTEIN COUPLED RECEPTORS FAMILY 1 PROFILE DOMAIN-CONTAINING PROTEIN"/>
    <property type="match status" value="1"/>
</dbReference>
<comment type="subcellular location">
    <subcellularLocation>
        <location evidence="1">Membrane</location>
    </subcellularLocation>
</comment>
<evidence type="ECO:0000256" key="4">
    <source>
        <dbReference type="ARBA" id="ARBA00023136"/>
    </source>
</evidence>
<evidence type="ECO:0000256" key="1">
    <source>
        <dbReference type="ARBA" id="ARBA00004370"/>
    </source>
</evidence>
<proteinExistence type="predicted"/>
<dbReference type="InterPro" id="IPR019430">
    <property type="entry name" value="7TM_GPCR_serpentine_rcpt_Srx"/>
</dbReference>
<dbReference type="AlphaFoldDB" id="A0A0D8XZI0"/>
<sequence length="172" mass="20253">MEIPFVYITASHAIGNAIHLTLYFFYYVPMVFFNIEVLKTYSHYCGIILIMCFEISIYSHTLISLNRFCAIHLPFRYQQIFTFHNTLALIILVWILSVVPIIYIYGIGGCHFQYFSDYWRFGINLNENCPVIPFPTNISSFSVLLSITIFLDFITLYRIRVFNVLVRILDMI</sequence>
<reference evidence="7 8" key="1">
    <citation type="submission" date="2013-11" db="EMBL/GenBank/DDBJ databases">
        <title>Draft genome of the bovine lungworm Dictyocaulus viviparus.</title>
        <authorList>
            <person name="Mitreva M."/>
        </authorList>
    </citation>
    <scope>NUCLEOTIDE SEQUENCE [LARGE SCALE GENOMIC DNA]</scope>
    <source>
        <strain evidence="7 8">HannoverDv2000</strain>
    </source>
</reference>
<dbReference type="OrthoDB" id="5825164at2759"/>
<evidence type="ECO:0000313" key="7">
    <source>
        <dbReference type="EMBL" id="KJH49272.1"/>
    </source>
</evidence>
<feature type="transmembrane region" description="Helical" evidence="5">
    <location>
        <begin position="134"/>
        <end position="157"/>
    </location>
</feature>
<dbReference type="EMBL" id="KN716240">
    <property type="protein sequence ID" value="KJH49272.1"/>
    <property type="molecule type" value="Genomic_DNA"/>
</dbReference>
<organism evidence="7 8">
    <name type="scientific">Dictyocaulus viviparus</name>
    <name type="common">Bovine lungworm</name>
    <dbReference type="NCBI Taxonomy" id="29172"/>
    <lineage>
        <taxon>Eukaryota</taxon>
        <taxon>Metazoa</taxon>
        <taxon>Ecdysozoa</taxon>
        <taxon>Nematoda</taxon>
        <taxon>Chromadorea</taxon>
        <taxon>Rhabditida</taxon>
        <taxon>Rhabditina</taxon>
        <taxon>Rhabditomorpha</taxon>
        <taxon>Strongyloidea</taxon>
        <taxon>Metastrongylidae</taxon>
        <taxon>Dictyocaulus</taxon>
    </lineage>
</organism>
<evidence type="ECO:0000256" key="5">
    <source>
        <dbReference type="SAM" id="Phobius"/>
    </source>
</evidence>
<keyword evidence="8" id="KW-1185">Reference proteome</keyword>
<reference evidence="8" key="2">
    <citation type="journal article" date="2016" name="Sci. Rep.">
        <title>Dictyocaulus viviparus genome, variome and transcriptome elucidate lungworm biology and support future intervention.</title>
        <authorList>
            <person name="McNulty S.N."/>
            <person name="Strube C."/>
            <person name="Rosa B.A."/>
            <person name="Martin J.C."/>
            <person name="Tyagi R."/>
            <person name="Choi Y.J."/>
            <person name="Wang Q."/>
            <person name="Hallsworth Pepin K."/>
            <person name="Zhang X."/>
            <person name="Ozersky P."/>
            <person name="Wilson R.K."/>
            <person name="Sternberg P.W."/>
            <person name="Gasser R.B."/>
            <person name="Mitreva M."/>
        </authorList>
    </citation>
    <scope>NUCLEOTIDE SEQUENCE [LARGE SCALE GENOMIC DNA]</scope>
    <source>
        <strain evidence="8">HannoverDv2000</strain>
    </source>
</reference>
<dbReference type="Proteomes" id="UP000053766">
    <property type="component" value="Unassembled WGS sequence"/>
</dbReference>